<proteinExistence type="predicted"/>
<feature type="region of interest" description="Disordered" evidence="1">
    <location>
        <begin position="1"/>
        <end position="65"/>
    </location>
</feature>
<accession>A0ABV1RYT2</accession>
<evidence type="ECO:0000313" key="3">
    <source>
        <dbReference type="Proteomes" id="UP001476807"/>
    </source>
</evidence>
<organism evidence="2 3">
    <name type="scientific">Pontibacter populi</name>
    <dbReference type="NCBI Taxonomy" id="890055"/>
    <lineage>
        <taxon>Bacteria</taxon>
        <taxon>Pseudomonadati</taxon>
        <taxon>Bacteroidota</taxon>
        <taxon>Cytophagia</taxon>
        <taxon>Cytophagales</taxon>
        <taxon>Hymenobacteraceae</taxon>
        <taxon>Pontibacter</taxon>
    </lineage>
</organism>
<reference evidence="2 3" key="1">
    <citation type="submission" date="2024-06" db="EMBL/GenBank/DDBJ databases">
        <title>Pontibacter populi HYL7-15.</title>
        <authorList>
            <person name="Kim M.K."/>
        </authorList>
    </citation>
    <scope>NUCLEOTIDE SEQUENCE [LARGE SCALE GENOMIC DNA]</scope>
    <source>
        <strain evidence="2 3">HYL7-15</strain>
    </source>
</reference>
<feature type="compositionally biased region" description="Polar residues" evidence="1">
    <location>
        <begin position="8"/>
        <end position="18"/>
    </location>
</feature>
<protein>
    <submittedName>
        <fullName evidence="2">Uncharacterized protein</fullName>
    </submittedName>
</protein>
<keyword evidence="3" id="KW-1185">Reference proteome</keyword>
<evidence type="ECO:0000256" key="1">
    <source>
        <dbReference type="SAM" id="MobiDB-lite"/>
    </source>
</evidence>
<name>A0ABV1RYT2_9BACT</name>
<comment type="caution">
    <text evidence="2">The sequence shown here is derived from an EMBL/GenBank/DDBJ whole genome shotgun (WGS) entry which is preliminary data.</text>
</comment>
<dbReference type="RefSeq" id="WP_350414427.1">
    <property type="nucleotide sequence ID" value="NZ_JBEOKT010000026.1"/>
</dbReference>
<sequence length="65" mass="7481">MNERTVDDSINVSRSYAESLQEPMFEEERIKHKKEAEERNRLRQDQTPDMKSDNGPGTAPGQSCL</sequence>
<dbReference type="Proteomes" id="UP001476807">
    <property type="component" value="Unassembled WGS sequence"/>
</dbReference>
<evidence type="ECO:0000313" key="2">
    <source>
        <dbReference type="EMBL" id="MER2999561.1"/>
    </source>
</evidence>
<dbReference type="EMBL" id="JBEOKT010000026">
    <property type="protein sequence ID" value="MER2999561.1"/>
    <property type="molecule type" value="Genomic_DNA"/>
</dbReference>
<feature type="compositionally biased region" description="Basic and acidic residues" evidence="1">
    <location>
        <begin position="26"/>
        <end position="52"/>
    </location>
</feature>
<gene>
    <name evidence="2" type="ORF">ABS362_18560</name>
</gene>